<proteinExistence type="predicted"/>
<organism evidence="1 2">
    <name type="scientific">Tricholomella constricta</name>
    <dbReference type="NCBI Taxonomy" id="117010"/>
    <lineage>
        <taxon>Eukaryota</taxon>
        <taxon>Fungi</taxon>
        <taxon>Dikarya</taxon>
        <taxon>Basidiomycota</taxon>
        <taxon>Agaricomycotina</taxon>
        <taxon>Agaricomycetes</taxon>
        <taxon>Agaricomycetidae</taxon>
        <taxon>Agaricales</taxon>
        <taxon>Tricholomatineae</taxon>
        <taxon>Lyophyllaceae</taxon>
        <taxon>Tricholomella</taxon>
    </lineage>
</organism>
<reference evidence="1 2" key="1">
    <citation type="journal article" date="2020" name="ISME J.">
        <title>Uncovering the hidden diversity of litter-decomposition mechanisms in mushroom-forming fungi.</title>
        <authorList>
            <person name="Floudas D."/>
            <person name="Bentzer J."/>
            <person name="Ahren D."/>
            <person name="Johansson T."/>
            <person name="Persson P."/>
            <person name="Tunlid A."/>
        </authorList>
    </citation>
    <scope>NUCLEOTIDE SEQUENCE [LARGE SCALE GENOMIC DNA]</scope>
    <source>
        <strain evidence="1 2">CBS 661.87</strain>
    </source>
</reference>
<accession>A0A8H5M6W9</accession>
<sequence>MAEVAAPTVEINDGVFCSAHLKEVCTDCSFDGREENDAFYGYDPVDRDPIDTPTVTRDKDGNYQCKKHGSQGCNQCFGWKKQITRARTAAKKAGRK</sequence>
<evidence type="ECO:0000313" key="2">
    <source>
        <dbReference type="Proteomes" id="UP000565441"/>
    </source>
</evidence>
<keyword evidence="2" id="KW-1185">Reference proteome</keyword>
<dbReference type="Proteomes" id="UP000565441">
    <property type="component" value="Unassembled WGS sequence"/>
</dbReference>
<dbReference type="EMBL" id="JAACJP010000007">
    <property type="protein sequence ID" value="KAF5383078.1"/>
    <property type="molecule type" value="Genomic_DNA"/>
</dbReference>
<protein>
    <submittedName>
        <fullName evidence="1">Uncharacterized protein</fullName>
    </submittedName>
</protein>
<evidence type="ECO:0000313" key="1">
    <source>
        <dbReference type="EMBL" id="KAF5383078.1"/>
    </source>
</evidence>
<name>A0A8H5M6W9_9AGAR</name>
<comment type="caution">
    <text evidence="1">The sequence shown here is derived from an EMBL/GenBank/DDBJ whole genome shotgun (WGS) entry which is preliminary data.</text>
</comment>
<dbReference type="AlphaFoldDB" id="A0A8H5M6W9"/>
<gene>
    <name evidence="1" type="ORF">D9615_004875</name>
</gene>
<dbReference type="OrthoDB" id="2533496at2759"/>